<evidence type="ECO:0000313" key="1">
    <source>
        <dbReference type="EMBL" id="SAL07613.1"/>
    </source>
</evidence>
<dbReference type="EMBL" id="FCOX02000266">
    <property type="protein sequence ID" value="SAL07613.1"/>
    <property type="molecule type" value="Genomic_DNA"/>
</dbReference>
<dbReference type="Proteomes" id="UP000071859">
    <property type="component" value="Unassembled WGS sequence"/>
</dbReference>
<proteinExistence type="predicted"/>
<gene>
    <name evidence="1" type="ORF">AWB78_08656</name>
</gene>
<protein>
    <submittedName>
        <fullName evidence="1">Uncharacterized protein</fullName>
    </submittedName>
</protein>
<name>A0A158ELE1_9BURK</name>
<evidence type="ECO:0000313" key="2">
    <source>
        <dbReference type="Proteomes" id="UP000071859"/>
    </source>
</evidence>
<comment type="caution">
    <text evidence="1">The sequence shown here is derived from an EMBL/GenBank/DDBJ whole genome shotgun (WGS) entry which is preliminary data.</text>
</comment>
<reference evidence="1" key="1">
    <citation type="submission" date="2016-01" db="EMBL/GenBank/DDBJ databases">
        <authorList>
            <person name="Peeters C."/>
        </authorList>
    </citation>
    <scope>NUCLEOTIDE SEQUENCE</scope>
    <source>
        <strain evidence="1">LMG 29321</strain>
    </source>
</reference>
<keyword evidence="2" id="KW-1185">Reference proteome</keyword>
<accession>A0A158ELE1</accession>
<dbReference type="AlphaFoldDB" id="A0A158ELE1"/>
<organism evidence="1 2">
    <name type="scientific">Caballeronia calidae</name>
    <dbReference type="NCBI Taxonomy" id="1777139"/>
    <lineage>
        <taxon>Bacteria</taxon>
        <taxon>Pseudomonadati</taxon>
        <taxon>Pseudomonadota</taxon>
        <taxon>Betaproteobacteria</taxon>
        <taxon>Burkholderiales</taxon>
        <taxon>Burkholderiaceae</taxon>
        <taxon>Caballeronia</taxon>
    </lineage>
</organism>
<sequence length="92" mass="9606">MVAIDPTLMAPPESVVPAVIDTLPPLVLMLERLTNAPALTLTELPVTAPSKIWLLAVAATAPLAAIEDIPVMFVVFASPSVTALNTPLVVRP</sequence>